<comment type="subcellular location">
    <subcellularLocation>
        <location evidence="1">Membrane</location>
        <topology evidence="1">Multi-pass membrane protein</topology>
    </subcellularLocation>
</comment>
<dbReference type="GO" id="GO:0061024">
    <property type="term" value="P:membrane organization"/>
    <property type="evidence" value="ECO:0007669"/>
    <property type="project" value="TreeGrafter"/>
</dbReference>
<sequence length="274" mass="29709">MAKVSYPHYAWAFGHALVLAGTVHTLLGVVTFSGRSKSYYLAYGGALVSWGIVVYKSLGAPQLNKAYIQRALLDENVQYLLLALYWFLQKPIYVTLIPFATFSLFHTLTFLRTSVLPKPPAAAAKSGSTAAAQPATPGAKASKLIQTWVKANYEKAMLFVAFVEVVVVFGRILLGAITFQNSLLSPLFFAHFLRLRYYLSPPTRQAFSWVSAQIDHATANPKCPPQVRKGVNFARELIIRYSESVISVQQPGAGAAAGGAAAAAAGGPEARRNR</sequence>
<dbReference type="InterPro" id="IPR051645">
    <property type="entry name" value="PER33/POM33_regulator"/>
</dbReference>
<evidence type="ECO:0000256" key="6">
    <source>
        <dbReference type="SAM" id="Phobius"/>
    </source>
</evidence>
<dbReference type="OrthoDB" id="5581259at2759"/>
<keyword evidence="3 6" id="KW-0812">Transmembrane</keyword>
<dbReference type="AlphaFoldDB" id="A0A061AMD5"/>
<keyword evidence="5 6" id="KW-0472">Membrane</keyword>
<organism evidence="7">
    <name type="scientific">Rhodotorula toruloides</name>
    <name type="common">Yeast</name>
    <name type="synonym">Rhodosporidium toruloides</name>
    <dbReference type="NCBI Taxonomy" id="5286"/>
    <lineage>
        <taxon>Eukaryota</taxon>
        <taxon>Fungi</taxon>
        <taxon>Dikarya</taxon>
        <taxon>Basidiomycota</taxon>
        <taxon>Pucciniomycotina</taxon>
        <taxon>Microbotryomycetes</taxon>
        <taxon>Sporidiobolales</taxon>
        <taxon>Sporidiobolaceae</taxon>
        <taxon>Rhodotorula</taxon>
    </lineage>
</organism>
<evidence type="ECO:0000256" key="2">
    <source>
        <dbReference type="ARBA" id="ARBA00007322"/>
    </source>
</evidence>
<comment type="similarity">
    <text evidence="2">Belongs to the PER33/POM33 family.</text>
</comment>
<evidence type="ECO:0000313" key="7">
    <source>
        <dbReference type="EMBL" id="CDR36458.1"/>
    </source>
</evidence>
<evidence type="ECO:0000256" key="3">
    <source>
        <dbReference type="ARBA" id="ARBA00022692"/>
    </source>
</evidence>
<feature type="transmembrane region" description="Helical" evidence="6">
    <location>
        <begin position="156"/>
        <end position="177"/>
    </location>
</feature>
<evidence type="ECO:0000256" key="5">
    <source>
        <dbReference type="ARBA" id="ARBA00023136"/>
    </source>
</evidence>
<accession>A0A061AMD5</accession>
<evidence type="ECO:0000256" key="4">
    <source>
        <dbReference type="ARBA" id="ARBA00022989"/>
    </source>
</evidence>
<protein>
    <submittedName>
        <fullName evidence="7">RHTO0S02e02454g1_1</fullName>
    </submittedName>
</protein>
<dbReference type="GO" id="GO:0071786">
    <property type="term" value="P:endoplasmic reticulum tubular network organization"/>
    <property type="evidence" value="ECO:0007669"/>
    <property type="project" value="TreeGrafter"/>
</dbReference>
<dbReference type="EMBL" id="LK052937">
    <property type="protein sequence ID" value="CDR36458.1"/>
    <property type="molecule type" value="Genomic_DNA"/>
</dbReference>
<feature type="transmembrane region" description="Helical" evidence="6">
    <location>
        <begin position="92"/>
        <end position="111"/>
    </location>
</feature>
<dbReference type="PANTHER" id="PTHR12703">
    <property type="entry name" value="TRANSMEMBRANE PROTEIN 33"/>
    <property type="match status" value="1"/>
</dbReference>
<feature type="transmembrane region" description="Helical" evidence="6">
    <location>
        <begin position="39"/>
        <end position="58"/>
    </location>
</feature>
<keyword evidence="4 6" id="KW-1133">Transmembrane helix</keyword>
<proteinExistence type="inferred from homology"/>
<dbReference type="InterPro" id="IPR005344">
    <property type="entry name" value="TMEM33/Pom33"/>
</dbReference>
<feature type="transmembrane region" description="Helical" evidence="6">
    <location>
        <begin position="12"/>
        <end position="32"/>
    </location>
</feature>
<dbReference type="GO" id="GO:0016020">
    <property type="term" value="C:membrane"/>
    <property type="evidence" value="ECO:0007669"/>
    <property type="project" value="UniProtKB-SubCell"/>
</dbReference>
<evidence type="ECO:0000256" key="1">
    <source>
        <dbReference type="ARBA" id="ARBA00004141"/>
    </source>
</evidence>
<dbReference type="Pfam" id="PF03661">
    <property type="entry name" value="TMEM33_Pom33"/>
    <property type="match status" value="1"/>
</dbReference>
<reference evidence="7" key="1">
    <citation type="journal article" date="2014" name="Genome Announc.">
        <title>Draft genome sequence of Rhodosporidium toruloides CECT1137, an oleaginous yeast of biotechnological interest.</title>
        <authorList>
            <person name="Morin N."/>
            <person name="Calcas X."/>
            <person name="Devillers H."/>
            <person name="Durrens P."/>
            <person name="Sherman D.J."/>
            <person name="Nicaud J.-M."/>
            <person name="Neuveglise C."/>
        </authorList>
    </citation>
    <scope>NUCLEOTIDE SEQUENCE</scope>
    <source>
        <strain evidence="7">CECT1137</strain>
    </source>
</reference>
<name>A0A061AMD5_RHOTO</name>
<dbReference type="PANTHER" id="PTHR12703:SF4">
    <property type="entry name" value="TRANSMEMBRANE PROTEIN 33"/>
    <property type="match status" value="1"/>
</dbReference>
<dbReference type="GO" id="GO:0005783">
    <property type="term" value="C:endoplasmic reticulum"/>
    <property type="evidence" value="ECO:0007669"/>
    <property type="project" value="TreeGrafter"/>
</dbReference>
<gene>
    <name evidence="7" type="ORF">RHTO0S_02e02454g</name>
</gene>